<keyword evidence="3" id="KW-1185">Reference proteome</keyword>
<dbReference type="EMBL" id="JBHUDG010000051">
    <property type="protein sequence ID" value="MFD1631895.1"/>
    <property type="molecule type" value="Genomic_DNA"/>
</dbReference>
<evidence type="ECO:0000256" key="1">
    <source>
        <dbReference type="ARBA" id="ARBA00006479"/>
    </source>
</evidence>
<dbReference type="PANTHER" id="PTHR18964">
    <property type="entry name" value="ROK (REPRESSOR, ORF, KINASE) FAMILY"/>
    <property type="match status" value="1"/>
</dbReference>
<reference evidence="3" key="1">
    <citation type="journal article" date="2019" name="Int. J. Syst. Evol. Microbiol.">
        <title>The Global Catalogue of Microorganisms (GCM) 10K type strain sequencing project: providing services to taxonomists for standard genome sequencing and annotation.</title>
        <authorList>
            <consortium name="The Broad Institute Genomics Platform"/>
            <consortium name="The Broad Institute Genome Sequencing Center for Infectious Disease"/>
            <person name="Wu L."/>
            <person name="Ma J."/>
        </authorList>
    </citation>
    <scope>NUCLEOTIDE SEQUENCE [LARGE SCALE GENOMIC DNA]</scope>
    <source>
        <strain evidence="3">CCUG 53762</strain>
    </source>
</reference>
<dbReference type="Gene3D" id="3.30.420.40">
    <property type="match status" value="2"/>
</dbReference>
<evidence type="ECO:0000313" key="2">
    <source>
        <dbReference type="EMBL" id="MFD1631895.1"/>
    </source>
</evidence>
<accession>A0ABW4IID7</accession>
<dbReference type="Proteomes" id="UP001597118">
    <property type="component" value="Unassembled WGS sequence"/>
</dbReference>
<dbReference type="InterPro" id="IPR043129">
    <property type="entry name" value="ATPase_NBD"/>
</dbReference>
<dbReference type="Pfam" id="PF00480">
    <property type="entry name" value="ROK"/>
    <property type="match status" value="1"/>
</dbReference>
<proteinExistence type="inferred from homology"/>
<dbReference type="RefSeq" id="WP_379664217.1">
    <property type="nucleotide sequence ID" value="NZ_JBHUDG010000051.1"/>
</dbReference>
<name>A0ABW4IID7_9SPHI</name>
<dbReference type="InterPro" id="IPR036390">
    <property type="entry name" value="WH_DNA-bd_sf"/>
</dbReference>
<protein>
    <submittedName>
        <fullName evidence="2">ROK family protein</fullName>
    </submittedName>
</protein>
<evidence type="ECO:0000313" key="3">
    <source>
        <dbReference type="Proteomes" id="UP001597118"/>
    </source>
</evidence>
<dbReference type="SUPFAM" id="SSF46785">
    <property type="entry name" value="Winged helix' DNA-binding domain"/>
    <property type="match status" value="1"/>
</dbReference>
<organism evidence="2 3">
    <name type="scientific">Pseudopedobacter beijingensis</name>
    <dbReference type="NCBI Taxonomy" id="1207056"/>
    <lineage>
        <taxon>Bacteria</taxon>
        <taxon>Pseudomonadati</taxon>
        <taxon>Bacteroidota</taxon>
        <taxon>Sphingobacteriia</taxon>
        <taxon>Sphingobacteriales</taxon>
        <taxon>Sphingobacteriaceae</taxon>
        <taxon>Pseudopedobacter</taxon>
    </lineage>
</organism>
<comment type="caution">
    <text evidence="2">The sequence shown here is derived from an EMBL/GenBank/DDBJ whole genome shotgun (WGS) entry which is preliminary data.</text>
</comment>
<dbReference type="PANTHER" id="PTHR18964:SF149">
    <property type="entry name" value="BIFUNCTIONAL UDP-N-ACETYLGLUCOSAMINE 2-EPIMERASE_N-ACETYLMANNOSAMINE KINASE"/>
    <property type="match status" value="1"/>
</dbReference>
<dbReference type="InterPro" id="IPR000600">
    <property type="entry name" value="ROK"/>
</dbReference>
<sequence>MFNTSKKNARLYFDIIQQLYYNQKLSCVELSTLINKSIPLVTKSINYLIEQGYVEESGYAPSSGGRRPLVYSLVKNKLYILTVAVDQLNTRIAIVNLENEYVHPIAVSSLKLKDNPTSLATLANLIQEYIDNSGIDKQKIIGIGIGMPGFVNTVTGVNYTYLSEKEQNIPKYISKKTGLPVFIDNDSSVIALSELKFGLAKPIKDILVINFSWGIGLGLIINGQIYRGNNGFAGEFSHLSVSEEGPLCTCGKQGCLEAEASLLAIADNAISGLQQGKKSSLVYNPEISKMTFSEEIMSAALKGDKFAIELLSEAAFKVGKGISILIHILNPKAIVISGKAVKVGKLLIPSIQQAMNQNCISRLSADTDILISELGFDSELIGAAILVMESYNAASKK</sequence>
<dbReference type="Gene3D" id="1.10.10.10">
    <property type="entry name" value="Winged helix-like DNA-binding domain superfamily/Winged helix DNA-binding domain"/>
    <property type="match status" value="1"/>
</dbReference>
<dbReference type="InterPro" id="IPR036388">
    <property type="entry name" value="WH-like_DNA-bd_sf"/>
</dbReference>
<dbReference type="SUPFAM" id="SSF53067">
    <property type="entry name" value="Actin-like ATPase domain"/>
    <property type="match status" value="1"/>
</dbReference>
<comment type="similarity">
    <text evidence="1">Belongs to the ROK (NagC/XylR) family.</text>
</comment>
<gene>
    <name evidence="2" type="ORF">ACFSAH_18635</name>
</gene>